<evidence type="ECO:0000313" key="3">
    <source>
        <dbReference type="Proteomes" id="UP000017837"/>
    </source>
</evidence>
<organism evidence="2 3">
    <name type="scientific">Asticcacaulis benevestitus DSM 16100 = ATCC BAA-896</name>
    <dbReference type="NCBI Taxonomy" id="1121022"/>
    <lineage>
        <taxon>Bacteria</taxon>
        <taxon>Pseudomonadati</taxon>
        <taxon>Pseudomonadota</taxon>
        <taxon>Alphaproteobacteria</taxon>
        <taxon>Caulobacterales</taxon>
        <taxon>Caulobacteraceae</taxon>
        <taxon>Asticcacaulis</taxon>
    </lineage>
</organism>
<reference evidence="2 3" key="1">
    <citation type="journal article" date="2014" name="Nature">
        <title>Sequential evolution of bacterial morphology by co-option of a developmental regulator.</title>
        <authorList>
            <person name="Jiang C."/>
            <person name="Brown P.J."/>
            <person name="Ducret A."/>
            <person name="Brun Y.V."/>
        </authorList>
    </citation>
    <scope>NUCLEOTIDE SEQUENCE [LARGE SCALE GENOMIC DNA]</scope>
    <source>
        <strain evidence="2 3">DSM 16100</strain>
    </source>
</reference>
<proteinExistence type="predicted"/>
<sequence>MIVIAGNIRTLGENMSDLFKRERKLMDEARRLLGPTHDLRALTGGLQDANPAALGLTDKRALIDALGAQDLVATALRHSHISSGMDAQLKADAIRAKMMADLMGSGALGRMAQGVEAEKLRTEQLFGQAKLAGVFAQDMKMAAAIQATVRADLAYQSKFMTVAVQDAIRLAATEQSKMGLAFETFRKAGGDAALIAAIGEMRSPWLRIDDAARSVRAFSEVVAIGHGVASSLPFDEQFASTLRQDLGDWRDPMSVNIEAVSDPVHRTELYADQGYQSDLTDFPAPAFDQAMVIAGLRQELDAIDAEGGGGDGLQRAQRTFGLLQKLEVAVREFIVTVMQSAIGDNWMRTHLPQGMLDSWTGKREAAIRAGSAPGALIDYADFTDYRMIIEKSQNWNLVFKPIFGRVEDVRESFQRLFPVRIATMHARVITLDDELLALVEVRRIHRAIRKS</sequence>
<feature type="domain" description="Swt1-like HEPN" evidence="1">
    <location>
        <begin position="323"/>
        <end position="448"/>
    </location>
</feature>
<protein>
    <recommendedName>
        <fullName evidence="1">Swt1-like HEPN domain-containing protein</fullName>
    </recommendedName>
</protein>
<dbReference type="InterPro" id="IPR041650">
    <property type="entry name" value="HEPN_Swt1"/>
</dbReference>
<evidence type="ECO:0000313" key="2">
    <source>
        <dbReference type="EMBL" id="ESQ92591.1"/>
    </source>
</evidence>
<name>V4PW67_9CAUL</name>
<comment type="caution">
    <text evidence="2">The sequence shown here is derived from an EMBL/GenBank/DDBJ whole genome shotgun (WGS) entry which is preliminary data.</text>
</comment>
<accession>V4PW67</accession>
<dbReference type="STRING" id="1121022.GCA_000376105_02666"/>
<dbReference type="EMBL" id="AWGB01000012">
    <property type="protein sequence ID" value="ESQ92591.1"/>
    <property type="molecule type" value="Genomic_DNA"/>
</dbReference>
<evidence type="ECO:0000259" key="1">
    <source>
        <dbReference type="Pfam" id="PF18731"/>
    </source>
</evidence>
<dbReference type="Pfam" id="PF18731">
    <property type="entry name" value="HEPN_Swt1"/>
    <property type="match status" value="1"/>
</dbReference>
<keyword evidence="3" id="KW-1185">Reference proteome</keyword>
<dbReference type="eggNOG" id="ENOG5033WEC">
    <property type="taxonomic scope" value="Bacteria"/>
</dbReference>
<dbReference type="AlphaFoldDB" id="V4PW67"/>
<dbReference type="Proteomes" id="UP000017837">
    <property type="component" value="Unassembled WGS sequence"/>
</dbReference>
<dbReference type="PATRIC" id="fig|1121022.4.peg.1630"/>
<gene>
    <name evidence="2" type="ORF">ABENE_08105</name>
</gene>